<reference evidence="4 5" key="1">
    <citation type="submission" date="2023-08" db="EMBL/GenBank/DDBJ databases">
        <title>Characterization of two Paracoccaceae strains isolated from Phycosphere and proposal of Xinfangfangia lacusdiani sp. nov.</title>
        <authorList>
            <person name="Deng Y."/>
            <person name="Zhang Y.Q."/>
        </authorList>
    </citation>
    <scope>NUCLEOTIDE SEQUENCE [LARGE SCALE GENOMIC DNA]</scope>
    <source>
        <strain evidence="4 5">CPCC 101601</strain>
    </source>
</reference>
<dbReference type="RefSeq" id="WP_306681398.1">
    <property type="nucleotide sequence ID" value="NZ_JAVDBT010000015.1"/>
</dbReference>
<dbReference type="Pfam" id="PF13547">
    <property type="entry name" value="GTA_TIM"/>
    <property type="match status" value="1"/>
</dbReference>
<evidence type="ECO:0000259" key="1">
    <source>
        <dbReference type="Pfam" id="PF13547"/>
    </source>
</evidence>
<protein>
    <submittedName>
        <fullName evidence="4">Glycoside hydrolase TIM-barrel-like domain-containing protein</fullName>
    </submittedName>
</protein>
<feature type="domain" description="GTA TIM-barrel-like" evidence="1">
    <location>
        <begin position="438"/>
        <end position="731"/>
    </location>
</feature>
<evidence type="ECO:0000313" key="4">
    <source>
        <dbReference type="EMBL" id="MDQ2067690.1"/>
    </source>
</evidence>
<comment type="caution">
    <text evidence="4">The sequence shown here is derived from an EMBL/GenBank/DDBJ whole genome shotgun (WGS) entry which is preliminary data.</text>
</comment>
<name>A0ABU0W2M3_9RHOB</name>
<gene>
    <name evidence="4" type="ORF">Q9295_15035</name>
</gene>
<feature type="domain" description="Tip attachment protein J" evidence="2">
    <location>
        <begin position="791"/>
        <end position="948"/>
    </location>
</feature>
<dbReference type="InterPro" id="IPR017853">
    <property type="entry name" value="GH"/>
</dbReference>
<keyword evidence="5" id="KW-1185">Reference proteome</keyword>
<dbReference type="Proteomes" id="UP001239680">
    <property type="component" value="Unassembled WGS sequence"/>
</dbReference>
<proteinExistence type="predicted"/>
<dbReference type="InterPro" id="IPR056490">
    <property type="entry name" value="Rcc01698_C"/>
</dbReference>
<dbReference type="Gene3D" id="3.20.20.80">
    <property type="entry name" value="Glycosidases"/>
    <property type="match status" value="1"/>
</dbReference>
<sequence length="1295" mass="139067">MATLLLSAAGAAIGAGFGGTVLGLSGAVIGRAIGATIGRSIDQRILGGGSDAVEVGRIDRLRLTGASEGAAIGQVWGRMRLAGQVIWSTQFEEHATRRGGGKGMPQPRVWDYSYSISLAIALCEGEILALGRIWADGTEIAPDSLNLRLYRGDEAQTADPKIVAVEGAAMAPAYRGTAYVVIEDLDLSPYGSRVPQFSFEVIRAASGQASGLQEAVRAVAMIPGTGEYAYATTPVHMNHGLGRNVSTNVHTASGRTDFATSLQHLVGELPNCGSVSLIVSWFGDDLRCGDCTVQPKVEQADTDGVGMPWRAGGITRTEAAIVPKVEGRSVYGGTPADASVIEAIKAIRAEGMEVMFYPFLLMEQLAGNGRPDPYSDAPDQPVLPWRGRITGSVAPGRAGTPDRTLTATAEVAAFFGTAAPGDFTTSGGRVFYHGPEEWSMRRFILHYAHLCAAAGGVDAFCIGSEMRGLTQLRGAGDSFPAVVQLMTLAAEVKAILGPSCKVSYAADWSEYAAYQASGDIYFPLDPLWASPHIDFIGIDNYLPLADWRDEEGHADAHWGSGYNLDYLRANIAAGEYHDWYYDSAEAEAFQRREPITDEAYDEPWVFRAKDLQGWWSNRHYPRIAGLRQGTPTAWLAMSKPIRFTEYGCAAIDKGTNQPNRFLDVLSSESAMPRASTGRRDDLVQMQYLRAMALHFADASHNPVSPVYGGAMVDMAHAHAWAWDARPFPAFPARSDLWADAAAYSRGHWLNGRASGQPLEAVVREICGQSGLEALDLSQLHGVVRGYAIGEVQSGRASLQPLLLGYSADVVERAGLLRFFLRDGRGDHVLAPDQLAVSDETNGYPQITRQGSGTASGSLRLSYVDVQGEFEIRSAEARFPDESLHAVAATELALGLTAAEARGLTYRWLAEDRISRDGISFALPLSRFDVGAGDVVALQGGRWRVDRVEIGALTQIEAVRVEEGSYRAGAIEEEVIAPRPFVGPVPSHPVFLDLPLITGTEQPHAPHLAVTAEPWPGVMVLWSSDNPAAGFVLNQIIPAPATVGVTQSPMALARPGIWDRGAPLRVEMVGGHLSSAQPLAVLNGANLIAIGDGSNDRWELFQFAKAELVAPNTYELSQRLRGQLGTDGLMPETWPIGSTVVLIDTSLRQVGLESAARGLLRHYRIGAALRGYDDPAVVARDEAFEGIGLRPYAPCHLRCTGTVGSNLQLSWRRRTRIDGDNWQQAEVPLGEESEAYVIRVLDGETLLAEYQAAAPLFAYSAAAQIADGVSGAFDLAVAQLSSRFGPGPFRKLHIAV</sequence>
<evidence type="ECO:0000259" key="3">
    <source>
        <dbReference type="Pfam" id="PF23666"/>
    </source>
</evidence>
<dbReference type="CDD" id="cd19607">
    <property type="entry name" value="GTA_TIM-barrel-like"/>
    <property type="match status" value="1"/>
</dbReference>
<feature type="domain" description="Rcc01698-like C-terminal" evidence="3">
    <location>
        <begin position="1040"/>
        <end position="1140"/>
    </location>
</feature>
<dbReference type="EMBL" id="JAVDBT010000015">
    <property type="protein sequence ID" value="MDQ2067690.1"/>
    <property type="molecule type" value="Genomic_DNA"/>
</dbReference>
<accession>A0ABU0W2M3</accession>
<dbReference type="Pfam" id="PF23666">
    <property type="entry name" value="Rcc01698_C"/>
    <property type="match status" value="1"/>
</dbReference>
<evidence type="ECO:0000313" key="5">
    <source>
        <dbReference type="Proteomes" id="UP001239680"/>
    </source>
</evidence>
<dbReference type="InterPro" id="IPR032876">
    <property type="entry name" value="J_dom"/>
</dbReference>
<evidence type="ECO:0000259" key="2">
    <source>
        <dbReference type="Pfam" id="PF13550"/>
    </source>
</evidence>
<organism evidence="4 5">
    <name type="scientific">Pseudogemmobacter lacusdianii</name>
    <dbReference type="NCBI Taxonomy" id="3069608"/>
    <lineage>
        <taxon>Bacteria</taxon>
        <taxon>Pseudomonadati</taxon>
        <taxon>Pseudomonadota</taxon>
        <taxon>Alphaproteobacteria</taxon>
        <taxon>Rhodobacterales</taxon>
        <taxon>Paracoccaceae</taxon>
        <taxon>Pseudogemmobacter</taxon>
    </lineage>
</organism>
<dbReference type="InterPro" id="IPR025195">
    <property type="entry name" value="GTA_TIM_dom"/>
</dbReference>
<dbReference type="SUPFAM" id="SSF51445">
    <property type="entry name" value="(Trans)glycosidases"/>
    <property type="match status" value="1"/>
</dbReference>
<dbReference type="Pfam" id="PF13550">
    <property type="entry name" value="Phage-tail_3"/>
    <property type="match status" value="1"/>
</dbReference>